<dbReference type="InterPro" id="IPR036188">
    <property type="entry name" value="FAD/NAD-bd_sf"/>
</dbReference>
<name>A0A3N0V0X6_9PROT</name>
<dbReference type="Gene3D" id="3.50.50.60">
    <property type="entry name" value="FAD/NAD(P)-binding domain"/>
    <property type="match status" value="1"/>
</dbReference>
<dbReference type="Proteomes" id="UP000275137">
    <property type="component" value="Unassembled WGS sequence"/>
</dbReference>
<sequence>MAGLACAQALQAQGIRSLIFEKSRGPSGRMSTRRTDQWQCDHGAQYFTVRDAVFQAEVARWQAAGLAAPWHGNITILPAHSGAGRHTQPVTRYVGVPHMTSPAHALYAGLDHTDQSTVQSIRHDRGQWHITTAEHGLHPAGFDALVLAIPAPQAARLLATQDSPVAGLPAQAVMRGCWTLMLQYVAPVRMDFDAAFVNQGPISWLARNSSKPGRSGQECWVVQASPTWSEAHLGQEAAWVTTQLLEAAALLGLPAPVSSTAHRWRYADTENALSVQFGWDADKALGLCGDWLNGGRVEGAWTSGHALGTQVAAALRRKAAG</sequence>
<comment type="caution">
    <text evidence="1">The sequence shown here is derived from an EMBL/GenBank/DDBJ whole genome shotgun (WGS) entry which is preliminary data.</text>
</comment>
<dbReference type="AlphaFoldDB" id="A0A3N0V0X6"/>
<dbReference type="SUPFAM" id="SSF51905">
    <property type="entry name" value="FAD/NAD(P)-binding domain"/>
    <property type="match status" value="1"/>
</dbReference>
<organism evidence="1 2">
    <name type="scientific">Pseudomethylobacillus aquaticus</name>
    <dbReference type="NCBI Taxonomy" id="2676064"/>
    <lineage>
        <taxon>Bacteria</taxon>
        <taxon>Pseudomonadati</taxon>
        <taxon>Pseudomonadota</taxon>
        <taxon>Betaproteobacteria</taxon>
        <taxon>Nitrosomonadales</taxon>
        <taxon>Methylophilaceae</taxon>
        <taxon>Pseudomethylobacillus</taxon>
    </lineage>
</organism>
<protein>
    <submittedName>
        <fullName evidence="1">NAD/FAD-dependent oxidoreductase</fullName>
    </submittedName>
</protein>
<dbReference type="Pfam" id="PF13450">
    <property type="entry name" value="NAD_binding_8"/>
    <property type="match status" value="1"/>
</dbReference>
<gene>
    <name evidence="1" type="ORF">ED236_06850</name>
</gene>
<accession>A0A3N0V0X6</accession>
<dbReference type="EMBL" id="RJVP01000003">
    <property type="protein sequence ID" value="ROH86373.1"/>
    <property type="molecule type" value="Genomic_DNA"/>
</dbReference>
<dbReference type="Gene3D" id="3.90.660.10">
    <property type="match status" value="1"/>
</dbReference>
<evidence type="ECO:0000313" key="2">
    <source>
        <dbReference type="Proteomes" id="UP000275137"/>
    </source>
</evidence>
<reference evidence="1 2" key="1">
    <citation type="submission" date="2018-10" db="EMBL/GenBank/DDBJ databases">
        <authorList>
            <person name="Chen W.-M."/>
        </authorList>
    </citation>
    <scope>NUCLEOTIDE SEQUENCE [LARGE SCALE GENOMIC DNA]</scope>
    <source>
        <strain evidence="1 2">H-5</strain>
    </source>
</reference>
<dbReference type="PANTHER" id="PTHR16128">
    <property type="entry name" value="FAD/NAD(P)-BINDING OXIDOREDUCTASE FAMILY PROTEIN"/>
    <property type="match status" value="1"/>
</dbReference>
<proteinExistence type="predicted"/>
<keyword evidence="2" id="KW-1185">Reference proteome</keyword>
<evidence type="ECO:0000313" key="1">
    <source>
        <dbReference type="EMBL" id="ROH86373.1"/>
    </source>
</evidence>
<dbReference type="PANTHER" id="PTHR16128:SF5">
    <property type="entry name" value="FAD_NAD(P)-BINDING OXIDOREDUCTASE FAMILY PROTEIN"/>
    <property type="match status" value="1"/>
</dbReference>